<feature type="compositionally biased region" description="Low complexity" evidence="1">
    <location>
        <begin position="53"/>
        <end position="77"/>
    </location>
</feature>
<keyword evidence="3" id="KW-1185">Reference proteome</keyword>
<evidence type="ECO:0000313" key="3">
    <source>
        <dbReference type="Proteomes" id="UP001381693"/>
    </source>
</evidence>
<proteinExistence type="predicted"/>
<comment type="caution">
    <text evidence="2">The sequence shown here is derived from an EMBL/GenBank/DDBJ whole genome shotgun (WGS) entry which is preliminary data.</text>
</comment>
<reference evidence="2 3" key="1">
    <citation type="submission" date="2023-11" db="EMBL/GenBank/DDBJ databases">
        <title>Halocaridina rubra genome assembly.</title>
        <authorList>
            <person name="Smith C."/>
        </authorList>
    </citation>
    <scope>NUCLEOTIDE SEQUENCE [LARGE SCALE GENOMIC DNA]</scope>
    <source>
        <strain evidence="2">EP-1</strain>
        <tissue evidence="2">Whole</tissue>
    </source>
</reference>
<gene>
    <name evidence="2" type="ORF">SK128_027940</name>
</gene>
<organism evidence="2 3">
    <name type="scientific">Halocaridina rubra</name>
    <name type="common">Hawaiian red shrimp</name>
    <dbReference type="NCBI Taxonomy" id="373956"/>
    <lineage>
        <taxon>Eukaryota</taxon>
        <taxon>Metazoa</taxon>
        <taxon>Ecdysozoa</taxon>
        <taxon>Arthropoda</taxon>
        <taxon>Crustacea</taxon>
        <taxon>Multicrustacea</taxon>
        <taxon>Malacostraca</taxon>
        <taxon>Eumalacostraca</taxon>
        <taxon>Eucarida</taxon>
        <taxon>Decapoda</taxon>
        <taxon>Pleocyemata</taxon>
        <taxon>Caridea</taxon>
        <taxon>Atyoidea</taxon>
        <taxon>Atyidae</taxon>
        <taxon>Halocaridina</taxon>
    </lineage>
</organism>
<dbReference type="Proteomes" id="UP001381693">
    <property type="component" value="Unassembled WGS sequence"/>
</dbReference>
<accession>A0AAN8X227</accession>
<name>A0AAN8X227_HALRR</name>
<evidence type="ECO:0000313" key="2">
    <source>
        <dbReference type="EMBL" id="KAK7076257.1"/>
    </source>
</evidence>
<feature type="compositionally biased region" description="Polar residues" evidence="1">
    <location>
        <begin position="238"/>
        <end position="248"/>
    </location>
</feature>
<feature type="compositionally biased region" description="Polar residues" evidence="1">
    <location>
        <begin position="28"/>
        <end position="52"/>
    </location>
</feature>
<protein>
    <submittedName>
        <fullName evidence="2">Uncharacterized protein</fullName>
    </submittedName>
</protein>
<sequence>MKRARLQEDAQAYEAQISQAYTPIAAPSPQQINQHPSTMTTVASHQDSIGGQASSSTSAPPAPMASQSTSASTPSSSRQVLCCDESSYEVGSTHSYEQPLPLNRYNSPILKMSHSHHQPSLEKYEATPESPYKYGSLHPQQQDYDVSAPGSSSAHEYDPLPPQVPVASDEESLVYPNVGVENQTEPPTMQDPHIPPGYFSHYPLESQGNLEPQDPLDYSDLDALFDGGPYPPPGEAGNSDSYQGYQQY</sequence>
<dbReference type="AlphaFoldDB" id="A0AAN8X227"/>
<feature type="region of interest" description="Disordered" evidence="1">
    <location>
        <begin position="21"/>
        <end position="248"/>
    </location>
</feature>
<dbReference type="EMBL" id="JAXCGZ010009758">
    <property type="protein sequence ID" value="KAK7076257.1"/>
    <property type="molecule type" value="Genomic_DNA"/>
</dbReference>
<evidence type="ECO:0000256" key="1">
    <source>
        <dbReference type="SAM" id="MobiDB-lite"/>
    </source>
</evidence>
<feature type="compositionally biased region" description="Polar residues" evidence="1">
    <location>
        <begin position="138"/>
        <end position="154"/>
    </location>
</feature>